<dbReference type="KEGG" id="anf:AQPE_2361"/>
<dbReference type="EMBL" id="AP018694">
    <property type="protein sequence ID" value="BBE18201.1"/>
    <property type="molecule type" value="Genomic_DNA"/>
</dbReference>
<keyword evidence="2" id="KW-1185">Reference proteome</keyword>
<proteinExistence type="predicted"/>
<dbReference type="Proteomes" id="UP001193389">
    <property type="component" value="Chromosome"/>
</dbReference>
<evidence type="ECO:0000313" key="2">
    <source>
        <dbReference type="Proteomes" id="UP001193389"/>
    </source>
</evidence>
<dbReference type="AlphaFoldDB" id="A0A5K7S9E6"/>
<protein>
    <recommendedName>
        <fullName evidence="3">Addiction module toxin RelE</fullName>
    </recommendedName>
</protein>
<accession>A0A5K7S9E6</accession>
<organism evidence="1 2">
    <name type="scientific">Aquipluma nitroreducens</name>
    <dbReference type="NCBI Taxonomy" id="2010828"/>
    <lineage>
        <taxon>Bacteria</taxon>
        <taxon>Pseudomonadati</taxon>
        <taxon>Bacteroidota</taxon>
        <taxon>Bacteroidia</taxon>
        <taxon>Marinilabiliales</taxon>
        <taxon>Prolixibacteraceae</taxon>
        <taxon>Aquipluma</taxon>
    </lineage>
</organism>
<gene>
    <name evidence="1" type="ORF">AQPE_2361</name>
</gene>
<evidence type="ECO:0008006" key="3">
    <source>
        <dbReference type="Google" id="ProtNLM"/>
    </source>
</evidence>
<dbReference type="Pfam" id="PF06296">
    <property type="entry name" value="RelE"/>
    <property type="match status" value="1"/>
</dbReference>
<dbReference type="InterPro" id="IPR009387">
    <property type="entry name" value="HigB-2"/>
</dbReference>
<name>A0A5K7S9E6_9BACT</name>
<sequence>MIHVIALPEFAKNLKRLSKKYVSLKQEFGQFLDLTESAGPQGVDLGNGLFKARIAVKSKGKGKSGGLRIISYHEIILAKQEDTVYLVAIYDKSELSTVEIKQMNTILKNNGL</sequence>
<reference evidence="1" key="1">
    <citation type="journal article" date="2020" name="Int. J. Syst. Evol. Microbiol.">
        <title>Aquipluma nitroreducens gen. nov. sp. nov., a novel facultatively anaerobic bacterium isolated from a freshwater lake.</title>
        <authorList>
            <person name="Watanabe M."/>
            <person name="Kojima H."/>
            <person name="Fukui M."/>
        </authorList>
    </citation>
    <scope>NUCLEOTIDE SEQUENCE</scope>
    <source>
        <strain evidence="1">MeG22</strain>
    </source>
</reference>
<dbReference type="RefSeq" id="WP_318351127.1">
    <property type="nucleotide sequence ID" value="NZ_AP018694.1"/>
</dbReference>
<evidence type="ECO:0000313" key="1">
    <source>
        <dbReference type="EMBL" id="BBE18201.1"/>
    </source>
</evidence>